<evidence type="ECO:0000313" key="1">
    <source>
        <dbReference type="EMBL" id="QBH14149.1"/>
    </source>
</evidence>
<organism evidence="2 3">
    <name type="scientific">Desulfobacter hydrogenophilus</name>
    <dbReference type="NCBI Taxonomy" id="2291"/>
    <lineage>
        <taxon>Bacteria</taxon>
        <taxon>Pseudomonadati</taxon>
        <taxon>Thermodesulfobacteriota</taxon>
        <taxon>Desulfobacteria</taxon>
        <taxon>Desulfobacterales</taxon>
        <taxon>Desulfobacteraceae</taxon>
        <taxon>Desulfobacter</taxon>
    </lineage>
</organism>
<dbReference type="SUPFAM" id="SSF52141">
    <property type="entry name" value="Uracil-DNA glycosylase-like"/>
    <property type="match status" value="1"/>
</dbReference>
<evidence type="ECO:0000313" key="3">
    <source>
        <dbReference type="Proteomes" id="UP000248798"/>
    </source>
</evidence>
<reference evidence="1 4" key="2">
    <citation type="submission" date="2019-02" db="EMBL/GenBank/DDBJ databases">
        <title>Complete genome sequence of Desulfobacter hydrogenophilus AcRS1.</title>
        <authorList>
            <person name="Marietou A."/>
            <person name="Lund M.B."/>
            <person name="Marshall I.P.G."/>
            <person name="Schreiber L."/>
            <person name="Jorgensen B."/>
        </authorList>
    </citation>
    <scope>NUCLEOTIDE SEQUENCE [LARGE SCALE GENOMIC DNA]</scope>
    <source>
        <strain evidence="1 4">AcRS1</strain>
    </source>
</reference>
<dbReference type="Proteomes" id="UP000248798">
    <property type="component" value="Unassembled WGS sequence"/>
</dbReference>
<dbReference type="EMBL" id="CP036313">
    <property type="protein sequence ID" value="QBH14149.1"/>
    <property type="molecule type" value="Genomic_DNA"/>
</dbReference>
<dbReference type="EMBL" id="QLNI01000025">
    <property type="protein sequence ID" value="RAM01562.1"/>
    <property type="molecule type" value="Genomic_DNA"/>
</dbReference>
<evidence type="ECO:0000313" key="4">
    <source>
        <dbReference type="Proteomes" id="UP000293902"/>
    </source>
</evidence>
<reference evidence="2 3" key="1">
    <citation type="submission" date="2018-06" db="EMBL/GenBank/DDBJ databases">
        <title>Complete Genome Sequence of Desulfobacter hydrogenophilus (DSM3380).</title>
        <authorList>
            <person name="Marietou A."/>
            <person name="Schreiber L."/>
            <person name="Marshall I."/>
            <person name="Jorgensen B."/>
        </authorList>
    </citation>
    <scope>NUCLEOTIDE SEQUENCE [LARGE SCALE GENOMIC DNA]</scope>
    <source>
        <strain evidence="2 3">DSM 3380</strain>
    </source>
</reference>
<accession>A0A328FDQ2</accession>
<keyword evidence="4" id="KW-1185">Reference proteome</keyword>
<dbReference type="OrthoDB" id="4977218at2"/>
<gene>
    <name evidence="2" type="ORF">DO021_13140</name>
    <name evidence="1" type="ORF">EYB58_15245</name>
</gene>
<dbReference type="CDD" id="cd10035">
    <property type="entry name" value="UDG_like"/>
    <property type="match status" value="1"/>
</dbReference>
<dbReference type="AlphaFoldDB" id="A0A328FDQ2"/>
<dbReference type="Gene3D" id="3.40.470.10">
    <property type="entry name" value="Uracil-DNA glycosylase-like domain"/>
    <property type="match status" value="1"/>
</dbReference>
<dbReference type="Proteomes" id="UP000293902">
    <property type="component" value="Chromosome"/>
</dbReference>
<sequence length="222" mass="25298">MINHFFKLLHKPAAKQVFNPWVEVDKENDIDKTAPGKRVLNLKCYLEERINAEYLLLAEALGYQGGHFTGIPMTSERIILGHKTDQGIEPYHVCRSPLYRTSNTKKQKDGFNEPTATIVWGKLISEGLDTRNFVLWNAFPWHPYKKSKGLLSNRTPTNTEMMGGAQVLEALLQAFDFKRIIALGNKADGSLRTMGIKTEKVRHPAMGGAERFREQFLKIVKR</sequence>
<proteinExistence type="predicted"/>
<dbReference type="RefSeq" id="WP_111957394.1">
    <property type="nucleotide sequence ID" value="NZ_CP036313.1"/>
</dbReference>
<dbReference type="InterPro" id="IPR036895">
    <property type="entry name" value="Uracil-DNA_glycosylase-like_sf"/>
</dbReference>
<protein>
    <submittedName>
        <fullName evidence="2">Uracil-DNA glycosylase</fullName>
    </submittedName>
</protein>
<name>A0A328FDQ2_9BACT</name>
<evidence type="ECO:0000313" key="2">
    <source>
        <dbReference type="EMBL" id="RAM01562.1"/>
    </source>
</evidence>